<dbReference type="CTD" id="9938730"/>
<protein>
    <recommendedName>
        <fullName evidence="10">SID1 transmembrane family member 1</fullName>
    </recommendedName>
</protein>
<reference evidence="9" key="1">
    <citation type="submission" date="2012-04" db="EMBL/GenBank/DDBJ databases">
        <title>The Genome Sequence of Loa loa.</title>
        <authorList>
            <consortium name="The Broad Institute Genome Sequencing Platform"/>
            <consortium name="Broad Institute Genome Sequencing Center for Infectious Disease"/>
            <person name="Nutman T.B."/>
            <person name="Fink D.L."/>
            <person name="Russ C."/>
            <person name="Young S."/>
            <person name="Zeng Q."/>
            <person name="Gargeya S."/>
            <person name="Alvarado L."/>
            <person name="Berlin A."/>
            <person name="Chapman S.B."/>
            <person name="Chen Z."/>
            <person name="Freedman E."/>
            <person name="Gellesch M."/>
            <person name="Goldberg J."/>
            <person name="Griggs A."/>
            <person name="Gujja S."/>
            <person name="Heilman E.R."/>
            <person name="Heiman D."/>
            <person name="Howarth C."/>
            <person name="Mehta T."/>
            <person name="Neiman D."/>
            <person name="Pearson M."/>
            <person name="Roberts A."/>
            <person name="Saif S."/>
            <person name="Shea T."/>
            <person name="Shenoy N."/>
            <person name="Sisk P."/>
            <person name="Stolte C."/>
            <person name="Sykes S."/>
            <person name="White J."/>
            <person name="Yandava C."/>
            <person name="Haas B."/>
            <person name="Henn M.R."/>
            <person name="Nusbaum C."/>
            <person name="Birren B."/>
        </authorList>
    </citation>
    <scope>NUCLEOTIDE SEQUENCE [LARGE SCALE GENOMIC DNA]</scope>
</reference>
<comment type="similarity">
    <text evidence="2">Belongs to the SID1 family.</text>
</comment>
<feature type="transmembrane region" description="Helical" evidence="8">
    <location>
        <begin position="552"/>
        <end position="569"/>
    </location>
</feature>
<feature type="transmembrane region" description="Helical" evidence="8">
    <location>
        <begin position="662"/>
        <end position="681"/>
    </location>
</feature>
<evidence type="ECO:0000256" key="3">
    <source>
        <dbReference type="ARBA" id="ARBA00022692"/>
    </source>
</evidence>
<feature type="transmembrane region" description="Helical" evidence="8">
    <location>
        <begin position="747"/>
        <end position="766"/>
    </location>
</feature>
<feature type="transmembrane region" description="Helical" evidence="8">
    <location>
        <begin position="581"/>
        <end position="600"/>
    </location>
</feature>
<dbReference type="FunCoup" id="A0A1S0U9A7">
    <property type="interactions" value="100"/>
</dbReference>
<evidence type="ECO:0000256" key="1">
    <source>
        <dbReference type="ARBA" id="ARBA00004141"/>
    </source>
</evidence>
<proteinExistence type="inferred from homology"/>
<evidence type="ECO:0000256" key="6">
    <source>
        <dbReference type="ARBA" id="ARBA00023136"/>
    </source>
</evidence>
<gene>
    <name evidence="9" type="ORF">LOAG_01356</name>
</gene>
<evidence type="ECO:0000313" key="9">
    <source>
        <dbReference type="EMBL" id="EFO27136.2"/>
    </source>
</evidence>
<dbReference type="GO" id="GO:0003725">
    <property type="term" value="F:double-stranded RNA binding"/>
    <property type="evidence" value="ECO:0007669"/>
    <property type="project" value="TreeGrafter"/>
</dbReference>
<organism evidence="9">
    <name type="scientific">Loa loa</name>
    <name type="common">Eye worm</name>
    <name type="synonym">Filaria loa</name>
    <dbReference type="NCBI Taxonomy" id="7209"/>
    <lineage>
        <taxon>Eukaryota</taxon>
        <taxon>Metazoa</taxon>
        <taxon>Ecdysozoa</taxon>
        <taxon>Nematoda</taxon>
        <taxon>Chromadorea</taxon>
        <taxon>Rhabditida</taxon>
        <taxon>Spirurina</taxon>
        <taxon>Spiruromorpha</taxon>
        <taxon>Filarioidea</taxon>
        <taxon>Onchocercidae</taxon>
        <taxon>Loa</taxon>
    </lineage>
</organism>
<dbReference type="PANTHER" id="PTHR12185:SF1">
    <property type="entry name" value="SYSTEMIC RNA INTERFERENCE DEFECTIVE PROTEIN 1"/>
    <property type="match status" value="1"/>
</dbReference>
<feature type="transmembrane region" description="Helical" evidence="8">
    <location>
        <begin position="640"/>
        <end position="656"/>
    </location>
</feature>
<accession>A0A1S0U9A7</accession>
<dbReference type="OMA" id="MANRDEM"/>
<evidence type="ECO:0008006" key="10">
    <source>
        <dbReference type="Google" id="ProtNLM"/>
    </source>
</evidence>
<dbReference type="GO" id="GO:0051033">
    <property type="term" value="F:RNA transmembrane transporter activity"/>
    <property type="evidence" value="ECO:0007669"/>
    <property type="project" value="TreeGrafter"/>
</dbReference>
<evidence type="ECO:0000256" key="5">
    <source>
        <dbReference type="ARBA" id="ARBA00022989"/>
    </source>
</evidence>
<dbReference type="EMBL" id="JH712070">
    <property type="protein sequence ID" value="EFO27136.2"/>
    <property type="molecule type" value="Genomic_DNA"/>
</dbReference>
<keyword evidence="3 8" id="KW-0812">Transmembrane</keyword>
<dbReference type="InParanoid" id="A0A1S0U9A7"/>
<dbReference type="Pfam" id="PF13965">
    <property type="entry name" value="SID-1_RNA_chan"/>
    <property type="match status" value="1"/>
</dbReference>
<feature type="transmembrane region" description="Helical" evidence="8">
    <location>
        <begin position="499"/>
        <end position="519"/>
    </location>
</feature>
<dbReference type="GO" id="GO:0005764">
    <property type="term" value="C:lysosome"/>
    <property type="evidence" value="ECO:0007669"/>
    <property type="project" value="TreeGrafter"/>
</dbReference>
<dbReference type="OrthoDB" id="416618at2759"/>
<dbReference type="GeneID" id="9938730"/>
<keyword evidence="4" id="KW-0732">Signal</keyword>
<dbReference type="PANTHER" id="PTHR12185">
    <property type="entry name" value="SID1 TRANSMEMBRANE FAMILY MEMEBER"/>
    <property type="match status" value="1"/>
</dbReference>
<evidence type="ECO:0000256" key="4">
    <source>
        <dbReference type="ARBA" id="ARBA00022729"/>
    </source>
</evidence>
<feature type="transmembrane region" description="Helical" evidence="8">
    <location>
        <begin position="525"/>
        <end position="545"/>
    </location>
</feature>
<dbReference type="GO" id="GO:0005886">
    <property type="term" value="C:plasma membrane"/>
    <property type="evidence" value="ECO:0007669"/>
    <property type="project" value="TreeGrafter"/>
</dbReference>
<sequence length="785" mass="89494">MILLFVLYFAGVICNNISDSPPQLGNGDVRNFPFSLRKSASINGTIRKSHFNIHYTNFEQSNMLDLLRIHIRLHDVNRSMGIGKLLQVTCQRSFDAISFAIPTESGGIEDGVILPGLDVETVGPSFDNRSIYLVILVTANSNNILTYSIFVKIYDRAQYNVILRAPKFSRAVLNQKISTIIPIAFRVHISDVSVRMLKIAVKSNDNSCAFMVVQNYSTAFLHSGMHTSYSMRVAFTRKASLIVLANSPLHVFVMMVNDDRACNTFAPNRAFAFEKYNSRKKLDIKFSRVESISLCPLVVTMFYLTLTIIFLASNQLMPHLHDSQDGSDIPLIVLLDGDSSGIPSSSSHQEIIPVNNSHNILADIQMKEKQQPMKDTALLKATEQCSISTDTNEITMRSSENVFHLNWNAYIPYCASLPVVLQYFYTLLLDQLMLIKDNLDACYYNMECSVTLGPFKTFNHMYSNIGYFSLGLVFIILISRRYKYCMYRRYAKYSYCPHVFLNVGIMMCLEAFASAFYHICPNSSAFHNDTLFVEIALVLLMVRFYFARRGGISLSGIFQSISFTISFHFTSNMLKDNFYSLWIILTSGLLLLIAFQYHLLFSSQSSVESIPLRDWRKWLVYCRQLLAGNGRDKSLRLKKILLVCITACNIALALLFETSLLQTSFMTLYITMLNAAGYFIYYISCKIINGETVLIHAFVYTIASFLLWIAAFYFFNRDKTDWTLTAAQNHAVDEECIMFQYFDYHDIWHFTSSLASFFSLLAVAVLDDDIMISDSDFDRQIISTF</sequence>
<evidence type="ECO:0000256" key="8">
    <source>
        <dbReference type="SAM" id="Phobius"/>
    </source>
</evidence>
<feature type="transmembrane region" description="Helical" evidence="8">
    <location>
        <begin position="405"/>
        <end position="425"/>
    </location>
</feature>
<feature type="transmembrane region" description="Helical" evidence="8">
    <location>
        <begin position="291"/>
        <end position="312"/>
    </location>
</feature>
<keyword evidence="7" id="KW-0325">Glycoprotein</keyword>
<evidence type="ECO:0000256" key="2">
    <source>
        <dbReference type="ARBA" id="ARBA00006618"/>
    </source>
</evidence>
<dbReference type="AlphaFoldDB" id="A0A1S0U9A7"/>
<feature type="transmembrane region" description="Helical" evidence="8">
    <location>
        <begin position="461"/>
        <end position="478"/>
    </location>
</feature>
<dbReference type="RefSeq" id="XP_020303856.1">
    <property type="nucleotide sequence ID" value="XM_020445717.1"/>
</dbReference>
<keyword evidence="6 8" id="KW-0472">Membrane</keyword>
<feature type="transmembrane region" description="Helical" evidence="8">
    <location>
        <begin position="693"/>
        <end position="715"/>
    </location>
</feature>
<comment type="subcellular location">
    <subcellularLocation>
        <location evidence="1">Membrane</location>
        <topology evidence="1">Multi-pass membrane protein</topology>
    </subcellularLocation>
</comment>
<name>A0A1S0U9A7_LOALO</name>
<keyword evidence="5 8" id="KW-1133">Transmembrane helix</keyword>
<evidence type="ECO:0000256" key="7">
    <source>
        <dbReference type="ARBA" id="ARBA00023180"/>
    </source>
</evidence>
<dbReference type="InterPro" id="IPR025958">
    <property type="entry name" value="SID1_TM_fam"/>
</dbReference>
<dbReference type="KEGG" id="loa:LOAG_01356"/>